<dbReference type="Proteomes" id="UP000218542">
    <property type="component" value="Unassembled WGS sequence"/>
</dbReference>
<dbReference type="FunFam" id="1.10.287.110:FF:000034">
    <property type="entry name" value="Chaperone protein DnaJ"/>
    <property type="match status" value="1"/>
</dbReference>
<keyword evidence="4 9" id="KW-0677">Repeat</keyword>
<keyword evidence="1 9" id="KW-0963">Cytoplasm</keyword>
<dbReference type="GO" id="GO:0009408">
    <property type="term" value="P:response to heat"/>
    <property type="evidence" value="ECO:0007669"/>
    <property type="project" value="InterPro"/>
</dbReference>
<dbReference type="GO" id="GO:0006260">
    <property type="term" value="P:DNA replication"/>
    <property type="evidence" value="ECO:0007669"/>
    <property type="project" value="UniProtKB-KW"/>
</dbReference>
<dbReference type="NCBIfam" id="TIGR02349">
    <property type="entry name" value="DnaJ_bact"/>
    <property type="match status" value="1"/>
</dbReference>
<dbReference type="PANTHER" id="PTHR43096:SF48">
    <property type="entry name" value="CHAPERONE PROTEIN DNAJ"/>
    <property type="match status" value="1"/>
</dbReference>
<organism evidence="13 14">
    <name type="scientific">Candidatus Scalindua japonica</name>
    <dbReference type="NCBI Taxonomy" id="1284222"/>
    <lineage>
        <taxon>Bacteria</taxon>
        <taxon>Pseudomonadati</taxon>
        <taxon>Planctomycetota</taxon>
        <taxon>Candidatus Brocadiia</taxon>
        <taxon>Candidatus Brocadiales</taxon>
        <taxon>Candidatus Scalinduaceae</taxon>
        <taxon>Candidatus Scalindua</taxon>
    </lineage>
</organism>
<dbReference type="InterPro" id="IPR018253">
    <property type="entry name" value="DnaJ_domain_CS"/>
</dbReference>
<comment type="function">
    <text evidence="9">Participates actively in the response to hyperosmotic and heat shock by preventing the aggregation of stress-denatured proteins and by disaggregating proteins, also in an autonomous, DnaK-independent fashion. Unfolded proteins bind initially to DnaJ; upon interaction with the DnaJ-bound protein, DnaK hydrolyzes its bound ATP, resulting in the formation of a stable complex. GrpE releases ADP from DnaK; ATP binding to DnaK triggers the release of the substrate protein, thus completing the reaction cycle. Several rounds of ATP-dependent interactions between DnaJ, DnaK and GrpE are required for fully efficient folding. Also involved, together with DnaK and GrpE, in the DNA replication of plasmids through activation of initiation proteins.</text>
</comment>
<dbReference type="AlphaFoldDB" id="A0A286U0V1"/>
<evidence type="ECO:0000256" key="9">
    <source>
        <dbReference type="HAMAP-Rule" id="MF_01152"/>
    </source>
</evidence>
<dbReference type="PROSITE" id="PS50076">
    <property type="entry name" value="DNAJ_2"/>
    <property type="match status" value="1"/>
</dbReference>
<keyword evidence="3 9" id="KW-0479">Metal-binding</keyword>
<keyword evidence="14" id="KW-1185">Reference proteome</keyword>
<reference evidence="14" key="1">
    <citation type="journal article" date="2017" name="Environ. Microbiol. Rep.">
        <title>Genetic Diversity of Marine Anaerobic Ammonium-Oxidizing Bacteria as Revealed by Genomic and Proteomic Analyses of 'Candidatus Scalindua japonica'.</title>
        <authorList>
            <person name="Oshiki M."/>
            <person name="Mizuto K."/>
            <person name="Kimura Z."/>
            <person name="Kindaichi T."/>
            <person name="Satoh H."/>
            <person name="Okabe S."/>
        </authorList>
    </citation>
    <scope>NUCLEOTIDE SEQUENCE [LARGE SCALE GENOMIC DNA]</scope>
    <source>
        <strain evidence="14">husup-a2</strain>
    </source>
</reference>
<dbReference type="EMBL" id="BAOS01000027">
    <property type="protein sequence ID" value="GAX61790.1"/>
    <property type="molecule type" value="Genomic_DNA"/>
</dbReference>
<evidence type="ECO:0000256" key="5">
    <source>
        <dbReference type="ARBA" id="ARBA00022771"/>
    </source>
</evidence>
<dbReference type="FunFam" id="2.60.260.20:FF:000005">
    <property type="entry name" value="Chaperone protein dnaJ 1, mitochondrial"/>
    <property type="match status" value="1"/>
</dbReference>
<feature type="repeat" description="CXXCXGXG motif" evidence="9">
    <location>
        <begin position="166"/>
        <end position="173"/>
    </location>
</feature>
<feature type="domain" description="CR-type" evidence="12">
    <location>
        <begin position="153"/>
        <end position="235"/>
    </location>
</feature>
<keyword evidence="8 9" id="KW-0143">Chaperone</keyword>
<dbReference type="PROSITE" id="PS00636">
    <property type="entry name" value="DNAJ_1"/>
    <property type="match status" value="1"/>
</dbReference>
<feature type="binding site" evidence="9">
    <location>
        <position position="182"/>
    </location>
    <ligand>
        <name>Zn(2+)</name>
        <dbReference type="ChEBI" id="CHEBI:29105"/>
        <label>2</label>
    </ligand>
</feature>
<keyword evidence="7 9" id="KW-0346">Stress response</keyword>
<dbReference type="SMART" id="SM00271">
    <property type="entry name" value="DnaJ"/>
    <property type="match status" value="1"/>
</dbReference>
<dbReference type="GO" id="GO:0008270">
    <property type="term" value="F:zinc ion binding"/>
    <property type="evidence" value="ECO:0007669"/>
    <property type="project" value="UniProtKB-UniRule"/>
</dbReference>
<evidence type="ECO:0000256" key="6">
    <source>
        <dbReference type="ARBA" id="ARBA00022833"/>
    </source>
</evidence>
<feature type="binding site" evidence="9">
    <location>
        <position position="169"/>
    </location>
    <ligand>
        <name>Zn(2+)</name>
        <dbReference type="ChEBI" id="CHEBI:29105"/>
        <label>1</label>
    </ligand>
</feature>
<evidence type="ECO:0000256" key="10">
    <source>
        <dbReference type="PROSITE-ProRule" id="PRU00546"/>
    </source>
</evidence>
<evidence type="ECO:0000256" key="7">
    <source>
        <dbReference type="ARBA" id="ARBA00023016"/>
    </source>
</evidence>
<dbReference type="InterPro" id="IPR008971">
    <property type="entry name" value="HSP40/DnaJ_pept-bd"/>
</dbReference>
<dbReference type="CDD" id="cd06257">
    <property type="entry name" value="DnaJ"/>
    <property type="match status" value="1"/>
</dbReference>
<feature type="domain" description="J" evidence="11">
    <location>
        <begin position="27"/>
        <end position="92"/>
    </location>
</feature>
<dbReference type="Gene3D" id="6.20.20.10">
    <property type="match status" value="2"/>
</dbReference>
<evidence type="ECO:0000256" key="4">
    <source>
        <dbReference type="ARBA" id="ARBA00022737"/>
    </source>
</evidence>
<evidence type="ECO:0000313" key="13">
    <source>
        <dbReference type="EMBL" id="GAX61790.1"/>
    </source>
</evidence>
<gene>
    <name evidence="9" type="primary">dnaJ</name>
    <name evidence="13" type="ORF">SCALIN_C27_0189</name>
</gene>
<keyword evidence="5 9" id="KW-0863">Zinc-finger</keyword>
<protein>
    <recommendedName>
        <fullName evidence="9">Chaperone protein DnaJ</fullName>
    </recommendedName>
</protein>
<dbReference type="GO" id="GO:0051082">
    <property type="term" value="F:unfolded protein binding"/>
    <property type="evidence" value="ECO:0007669"/>
    <property type="project" value="UniProtKB-UniRule"/>
</dbReference>
<accession>A0A286U0V1</accession>
<dbReference type="InterPro" id="IPR036869">
    <property type="entry name" value="J_dom_sf"/>
</dbReference>
<dbReference type="Gene3D" id="2.60.260.20">
    <property type="entry name" value="Urease metallochaperone UreE, N-terminal domain"/>
    <property type="match status" value="2"/>
</dbReference>
<evidence type="ECO:0000256" key="8">
    <source>
        <dbReference type="ARBA" id="ARBA00023186"/>
    </source>
</evidence>
<dbReference type="PANTHER" id="PTHR43096">
    <property type="entry name" value="DNAJ HOMOLOG 1, MITOCHONDRIAL-RELATED"/>
    <property type="match status" value="1"/>
</dbReference>
<evidence type="ECO:0000259" key="12">
    <source>
        <dbReference type="PROSITE" id="PS51188"/>
    </source>
</evidence>
<feature type="repeat" description="CXXCXGXG motif" evidence="9">
    <location>
        <begin position="209"/>
        <end position="216"/>
    </location>
</feature>
<dbReference type="CDD" id="cd10747">
    <property type="entry name" value="DnaJ_C"/>
    <property type="match status" value="1"/>
</dbReference>
<feature type="binding site" evidence="9">
    <location>
        <position position="209"/>
    </location>
    <ligand>
        <name>Zn(2+)</name>
        <dbReference type="ChEBI" id="CHEBI:29105"/>
        <label>2</label>
    </ligand>
</feature>
<dbReference type="Gene3D" id="1.10.287.110">
    <property type="entry name" value="DnaJ domain"/>
    <property type="match status" value="1"/>
</dbReference>
<name>A0A286U0V1_9BACT</name>
<dbReference type="InterPro" id="IPR012724">
    <property type="entry name" value="DnaJ"/>
</dbReference>
<dbReference type="InterPro" id="IPR001623">
    <property type="entry name" value="DnaJ_domain"/>
</dbReference>
<dbReference type="GO" id="GO:0005524">
    <property type="term" value="F:ATP binding"/>
    <property type="evidence" value="ECO:0007669"/>
    <property type="project" value="InterPro"/>
</dbReference>
<dbReference type="InterPro" id="IPR002939">
    <property type="entry name" value="DnaJ_C"/>
</dbReference>
<feature type="binding site" evidence="9">
    <location>
        <position position="185"/>
    </location>
    <ligand>
        <name>Zn(2+)</name>
        <dbReference type="ChEBI" id="CHEBI:29105"/>
        <label>2</label>
    </ligand>
</feature>
<dbReference type="SUPFAM" id="SSF57938">
    <property type="entry name" value="DnaJ/Hsp40 cysteine-rich domain"/>
    <property type="match status" value="1"/>
</dbReference>
<dbReference type="PRINTS" id="PR00625">
    <property type="entry name" value="JDOMAIN"/>
</dbReference>
<feature type="repeat" description="CXXCXGXG motif" evidence="9">
    <location>
        <begin position="182"/>
        <end position="189"/>
    </location>
</feature>
<keyword evidence="6 9" id="KW-0862">Zinc</keyword>
<evidence type="ECO:0000256" key="3">
    <source>
        <dbReference type="ARBA" id="ARBA00022723"/>
    </source>
</evidence>
<feature type="binding site" evidence="9">
    <location>
        <position position="212"/>
    </location>
    <ligand>
        <name>Zn(2+)</name>
        <dbReference type="ChEBI" id="CHEBI:29105"/>
        <label>2</label>
    </ligand>
</feature>
<keyword evidence="2 9" id="KW-0235">DNA replication</keyword>
<dbReference type="Pfam" id="PF00684">
    <property type="entry name" value="DnaJ_CXXCXGXG"/>
    <property type="match status" value="1"/>
</dbReference>
<feature type="zinc finger region" description="CR-type" evidence="10">
    <location>
        <begin position="153"/>
        <end position="235"/>
    </location>
</feature>
<dbReference type="Pfam" id="PF00226">
    <property type="entry name" value="DnaJ"/>
    <property type="match status" value="1"/>
</dbReference>
<dbReference type="CDD" id="cd10719">
    <property type="entry name" value="DnaJ_zf"/>
    <property type="match status" value="1"/>
</dbReference>
<comment type="subcellular location">
    <subcellularLocation>
        <location evidence="9">Cytoplasm</location>
    </subcellularLocation>
</comment>
<dbReference type="NCBIfam" id="NF008035">
    <property type="entry name" value="PRK10767.1"/>
    <property type="match status" value="1"/>
</dbReference>
<feature type="binding site" evidence="9">
    <location>
        <position position="223"/>
    </location>
    <ligand>
        <name>Zn(2+)</name>
        <dbReference type="ChEBI" id="CHEBI:29105"/>
        <label>1</label>
    </ligand>
</feature>
<feature type="binding site" evidence="9">
    <location>
        <position position="226"/>
    </location>
    <ligand>
        <name>Zn(2+)</name>
        <dbReference type="ChEBI" id="CHEBI:29105"/>
        <label>1</label>
    </ligand>
</feature>
<dbReference type="SUPFAM" id="SSF49493">
    <property type="entry name" value="HSP40/DnaJ peptide-binding domain"/>
    <property type="match status" value="2"/>
</dbReference>
<evidence type="ECO:0000256" key="2">
    <source>
        <dbReference type="ARBA" id="ARBA00022705"/>
    </source>
</evidence>
<dbReference type="SUPFAM" id="SSF46565">
    <property type="entry name" value="Chaperone J-domain"/>
    <property type="match status" value="1"/>
</dbReference>
<comment type="similarity">
    <text evidence="9">Belongs to the DnaJ family.</text>
</comment>
<evidence type="ECO:0000259" key="11">
    <source>
        <dbReference type="PROSITE" id="PS50076"/>
    </source>
</evidence>
<comment type="cofactor">
    <cofactor evidence="9">
        <name>Zn(2+)</name>
        <dbReference type="ChEBI" id="CHEBI:29105"/>
    </cofactor>
    <text evidence="9">Binds 2 Zn(2+) ions per monomer.</text>
</comment>
<proteinExistence type="inferred from homology"/>
<dbReference type="HAMAP" id="MF_01152">
    <property type="entry name" value="DnaJ"/>
    <property type="match status" value="1"/>
</dbReference>
<dbReference type="InterPro" id="IPR036410">
    <property type="entry name" value="HSP_DnaJ_Cys-rich_dom_sf"/>
</dbReference>
<comment type="subunit">
    <text evidence="9">Homodimer.</text>
</comment>
<feature type="repeat" description="CXXCXGXG motif" evidence="9">
    <location>
        <begin position="223"/>
        <end position="230"/>
    </location>
</feature>
<dbReference type="GO" id="GO:0031072">
    <property type="term" value="F:heat shock protein binding"/>
    <property type="evidence" value="ECO:0007669"/>
    <property type="project" value="InterPro"/>
</dbReference>
<comment type="domain">
    <text evidence="9">The J domain is necessary and sufficient to stimulate DnaK ATPase activity. Zinc center 1 plays an important role in the autonomous, DnaK-independent chaperone activity of DnaJ. Zinc center 2 is essential for interaction with DnaK and for DnaJ activity.</text>
</comment>
<evidence type="ECO:0000313" key="14">
    <source>
        <dbReference type="Proteomes" id="UP000218542"/>
    </source>
</evidence>
<dbReference type="InterPro" id="IPR001305">
    <property type="entry name" value="HSP_DnaJ_Cys-rich_dom"/>
</dbReference>
<evidence type="ECO:0000256" key="1">
    <source>
        <dbReference type="ARBA" id="ARBA00022490"/>
    </source>
</evidence>
<dbReference type="Pfam" id="PF01556">
    <property type="entry name" value="DnaJ_C"/>
    <property type="match status" value="1"/>
</dbReference>
<feature type="binding site" evidence="9">
    <location>
        <position position="166"/>
    </location>
    <ligand>
        <name>Zn(2+)</name>
        <dbReference type="ChEBI" id="CHEBI:29105"/>
        <label>1</label>
    </ligand>
</feature>
<comment type="caution">
    <text evidence="13">The sequence shown here is derived from an EMBL/GenBank/DDBJ whole genome shotgun (WGS) entry which is preliminary data.</text>
</comment>
<sequence length="375" mass="41451">MIFIRMHARITKQIIKKDYNMKAKERDYYEVLGVSNNATNDELKKAYRKLAIKYHPDKNPGDKESERKFKEAANAYEVLSNPEKRRMYDLRGQAGLDDMGFHGFESSSDIFSSFGDIFGDIFGKRFHRGKTGPQQGQDLRYEMKISFTDAALGGEKQLRLTKSEACDACKGTGDRNGASTVCPQCNGTGQISRQQQPGGGGFFSISSPCPNCNGSGRKVSSPCNTCNGKGRVQKPRSLSVKIPPGIEDSSTLRLSGQGEAGTRGGRAGDLYIHVKIASHPYFEREGLNIRYNAHVPFTKAALGGEIEVPTLSGKATLKIPKCTQSNQMLRMTGQGVKTKSGEKGSQLVRIIIEMPKKLSERQEELLRELETLEHN</sequence>
<dbReference type="PROSITE" id="PS51188">
    <property type="entry name" value="ZF_CR"/>
    <property type="match status" value="1"/>
</dbReference>
<dbReference type="GO" id="GO:0005737">
    <property type="term" value="C:cytoplasm"/>
    <property type="evidence" value="ECO:0007669"/>
    <property type="project" value="UniProtKB-SubCell"/>
</dbReference>
<dbReference type="GO" id="GO:0042026">
    <property type="term" value="P:protein refolding"/>
    <property type="evidence" value="ECO:0007669"/>
    <property type="project" value="TreeGrafter"/>
</dbReference>